<keyword evidence="1" id="KW-1133">Transmembrane helix</keyword>
<feature type="transmembrane region" description="Helical" evidence="1">
    <location>
        <begin position="12"/>
        <end position="35"/>
    </location>
</feature>
<feature type="transmembrane region" description="Helical" evidence="1">
    <location>
        <begin position="218"/>
        <end position="240"/>
    </location>
</feature>
<comment type="caution">
    <text evidence="2">The sequence shown here is derived from an EMBL/GenBank/DDBJ whole genome shotgun (WGS) entry which is preliminary data.</text>
</comment>
<feature type="transmembrane region" description="Helical" evidence="1">
    <location>
        <begin position="41"/>
        <end position="59"/>
    </location>
</feature>
<protein>
    <submittedName>
        <fullName evidence="2">Membrane protein</fullName>
    </submittedName>
</protein>
<sequence>MNRIPVSKLPRVGALFWAIKIVATTLGESVSNYVAITPMKLGYAAAVIIFFTAFALTLIMQLRADRFRPAVFWSVILMTSIVGTATSDFMNRTVGLGYTGGAAVLTSLLVIVLIGWRATGLTMDVERIDTTKGEIWYWTATLLSNTLGTSSGDFLSHSVGLGFRGSALVLSTAMLLILAAHYLTPISGTVLFWTAYVLTRPLGAVAENTVEKPVAQGGLGVGTTITSAVLLAVLVILVGYQMLTHRQQTLTLDTAAVRR</sequence>
<evidence type="ECO:0000256" key="1">
    <source>
        <dbReference type="SAM" id="Phobius"/>
    </source>
</evidence>
<reference evidence="2 3" key="1">
    <citation type="journal article" date="2019" name="Int. J. Syst. Evol. Microbiol.">
        <title>The Global Catalogue of Microorganisms (GCM) 10K type strain sequencing project: providing services to taxonomists for standard genome sequencing and annotation.</title>
        <authorList>
            <consortium name="The Broad Institute Genomics Platform"/>
            <consortium name="The Broad Institute Genome Sequencing Center for Infectious Disease"/>
            <person name="Wu L."/>
            <person name="Ma J."/>
        </authorList>
    </citation>
    <scope>NUCLEOTIDE SEQUENCE [LARGE SCALE GENOMIC DNA]</scope>
    <source>
        <strain evidence="2 3">JCM 11444</strain>
    </source>
</reference>
<accession>A0ABN1P6Q0</accession>
<organism evidence="2 3">
    <name type="scientific">Streptomyces rhizosphaericus</name>
    <dbReference type="NCBI Taxonomy" id="114699"/>
    <lineage>
        <taxon>Bacteria</taxon>
        <taxon>Bacillati</taxon>
        <taxon>Actinomycetota</taxon>
        <taxon>Actinomycetes</taxon>
        <taxon>Kitasatosporales</taxon>
        <taxon>Streptomycetaceae</taxon>
        <taxon>Streptomyces</taxon>
        <taxon>Streptomyces violaceusniger group</taxon>
    </lineage>
</organism>
<feature type="transmembrane region" description="Helical" evidence="1">
    <location>
        <begin position="173"/>
        <end position="198"/>
    </location>
</feature>
<dbReference type="Pfam" id="PF03988">
    <property type="entry name" value="DUF347"/>
    <property type="match status" value="4"/>
</dbReference>
<gene>
    <name evidence="2" type="ORF">GCM10009575_019840</name>
</gene>
<keyword evidence="3" id="KW-1185">Reference proteome</keyword>
<evidence type="ECO:0000313" key="2">
    <source>
        <dbReference type="EMBL" id="GAA0923639.1"/>
    </source>
</evidence>
<keyword evidence="1" id="KW-0472">Membrane</keyword>
<proteinExistence type="predicted"/>
<evidence type="ECO:0000313" key="3">
    <source>
        <dbReference type="Proteomes" id="UP001500418"/>
    </source>
</evidence>
<dbReference type="InterPro" id="IPR007136">
    <property type="entry name" value="DUF347"/>
</dbReference>
<dbReference type="EMBL" id="BAAAID010000009">
    <property type="protein sequence ID" value="GAA0923639.1"/>
    <property type="molecule type" value="Genomic_DNA"/>
</dbReference>
<name>A0ABN1P6Q0_9ACTN</name>
<keyword evidence="1" id="KW-0812">Transmembrane</keyword>
<feature type="transmembrane region" description="Helical" evidence="1">
    <location>
        <begin position="96"/>
        <end position="116"/>
    </location>
</feature>
<feature type="transmembrane region" description="Helical" evidence="1">
    <location>
        <begin position="71"/>
        <end position="90"/>
    </location>
</feature>
<dbReference type="Proteomes" id="UP001500418">
    <property type="component" value="Unassembled WGS sequence"/>
</dbReference>